<dbReference type="AlphaFoldDB" id="A0A8J8NIB6"/>
<evidence type="ECO:0000313" key="3">
    <source>
        <dbReference type="Proteomes" id="UP000785679"/>
    </source>
</evidence>
<organism evidence="2 3">
    <name type="scientific">Halteria grandinella</name>
    <dbReference type="NCBI Taxonomy" id="5974"/>
    <lineage>
        <taxon>Eukaryota</taxon>
        <taxon>Sar</taxon>
        <taxon>Alveolata</taxon>
        <taxon>Ciliophora</taxon>
        <taxon>Intramacronucleata</taxon>
        <taxon>Spirotrichea</taxon>
        <taxon>Stichotrichia</taxon>
        <taxon>Sporadotrichida</taxon>
        <taxon>Halteriidae</taxon>
        <taxon>Halteria</taxon>
    </lineage>
</organism>
<feature type="coiled-coil region" evidence="1">
    <location>
        <begin position="146"/>
        <end position="173"/>
    </location>
</feature>
<name>A0A8J8NIB6_HALGN</name>
<evidence type="ECO:0000256" key="1">
    <source>
        <dbReference type="SAM" id="Coils"/>
    </source>
</evidence>
<dbReference type="Proteomes" id="UP000785679">
    <property type="component" value="Unassembled WGS sequence"/>
</dbReference>
<proteinExistence type="predicted"/>
<accession>A0A8J8NIB6</accession>
<keyword evidence="3" id="KW-1185">Reference proteome</keyword>
<gene>
    <name evidence="2" type="ORF">FGO68_gene17696</name>
</gene>
<protein>
    <submittedName>
        <fullName evidence="2">Uncharacterized protein</fullName>
    </submittedName>
</protein>
<evidence type="ECO:0000313" key="2">
    <source>
        <dbReference type="EMBL" id="TNV75706.1"/>
    </source>
</evidence>
<reference evidence="2" key="1">
    <citation type="submission" date="2019-06" db="EMBL/GenBank/DDBJ databases">
        <authorList>
            <person name="Zheng W."/>
        </authorList>
    </citation>
    <scope>NUCLEOTIDE SEQUENCE</scope>
    <source>
        <strain evidence="2">QDHG01</strain>
    </source>
</reference>
<dbReference type="EMBL" id="RRYP01015024">
    <property type="protein sequence ID" value="TNV75706.1"/>
    <property type="molecule type" value="Genomic_DNA"/>
</dbReference>
<comment type="caution">
    <text evidence="2">The sequence shown here is derived from an EMBL/GenBank/DDBJ whole genome shotgun (WGS) entry which is preliminary data.</text>
</comment>
<keyword evidence="1" id="KW-0175">Coiled coil</keyword>
<sequence>MNYQQIQKLPRYVNSQKVKAHNAKPKQMDRKYQDMDIFAIYQRQAAGGQQAPPGTQSRRLDADERAAYVKAQKEKLGLNERVLSLSSKRSVWNGQLRQDMPHLEFTQYFKNQHGLHIFKPHEMQWSLDQFLERMVDTRDENDARIEKRLNQSYEQASRVLKRIEEMSDQTQADEKTESLKQTLKELAGNADLEKEDLKGNKIF</sequence>